<feature type="compositionally biased region" description="Polar residues" evidence="1">
    <location>
        <begin position="45"/>
        <end position="59"/>
    </location>
</feature>
<feature type="region of interest" description="Disordered" evidence="1">
    <location>
        <begin position="291"/>
        <end position="368"/>
    </location>
</feature>
<reference evidence="2" key="2">
    <citation type="submission" date="2020-11" db="EMBL/GenBank/DDBJ databases">
        <authorList>
            <consortium name="DOE Joint Genome Institute"/>
            <person name="Kuo A."/>
            <person name="Miyauchi S."/>
            <person name="Kiss E."/>
            <person name="Drula E."/>
            <person name="Kohler A."/>
            <person name="Sanchez-Garcia M."/>
            <person name="Andreopoulos B."/>
            <person name="Barry K.W."/>
            <person name="Bonito G."/>
            <person name="Buee M."/>
            <person name="Carver A."/>
            <person name="Chen C."/>
            <person name="Cichocki N."/>
            <person name="Clum A."/>
            <person name="Culley D."/>
            <person name="Crous P.W."/>
            <person name="Fauchery L."/>
            <person name="Girlanda M."/>
            <person name="Hayes R."/>
            <person name="Keri Z."/>
            <person name="Labutti K."/>
            <person name="Lipzen A."/>
            <person name="Lombard V."/>
            <person name="Magnuson J."/>
            <person name="Maillard F."/>
            <person name="Morin E."/>
            <person name="Murat C."/>
            <person name="Nolan M."/>
            <person name="Ohm R."/>
            <person name="Pangilinan J."/>
            <person name="Pereira M."/>
            <person name="Perotto S."/>
            <person name="Peter M."/>
            <person name="Riley R."/>
            <person name="Sitrit Y."/>
            <person name="Stielow B."/>
            <person name="Szollosi G."/>
            <person name="Zifcakova L."/>
            <person name="Stursova M."/>
            <person name="Spatafora J.W."/>
            <person name="Tedersoo L."/>
            <person name="Vaario L.-M."/>
            <person name="Yamada A."/>
            <person name="Yan M."/>
            <person name="Wang P."/>
            <person name="Xu J."/>
            <person name="Bruns T."/>
            <person name="Baldrian P."/>
            <person name="Vilgalys R."/>
            <person name="Henrissat B."/>
            <person name="Grigoriev I.V."/>
            <person name="Hibbett D."/>
            <person name="Nagy L.G."/>
            <person name="Martin F.M."/>
        </authorList>
    </citation>
    <scope>NUCLEOTIDE SEQUENCE</scope>
    <source>
        <strain evidence="2">UH-Tt-Lm1</strain>
    </source>
</reference>
<proteinExistence type="predicted"/>
<feature type="region of interest" description="Disordered" evidence="1">
    <location>
        <begin position="215"/>
        <end position="260"/>
    </location>
</feature>
<reference evidence="2" key="1">
    <citation type="journal article" date="2020" name="Nat. Commun.">
        <title>Large-scale genome sequencing of mycorrhizal fungi provides insights into the early evolution of symbiotic traits.</title>
        <authorList>
            <person name="Miyauchi S."/>
            <person name="Kiss E."/>
            <person name="Kuo A."/>
            <person name="Drula E."/>
            <person name="Kohler A."/>
            <person name="Sanchez-Garcia M."/>
            <person name="Morin E."/>
            <person name="Andreopoulos B."/>
            <person name="Barry K.W."/>
            <person name="Bonito G."/>
            <person name="Buee M."/>
            <person name="Carver A."/>
            <person name="Chen C."/>
            <person name="Cichocki N."/>
            <person name="Clum A."/>
            <person name="Culley D."/>
            <person name="Crous P.W."/>
            <person name="Fauchery L."/>
            <person name="Girlanda M."/>
            <person name="Hayes R.D."/>
            <person name="Keri Z."/>
            <person name="LaButti K."/>
            <person name="Lipzen A."/>
            <person name="Lombard V."/>
            <person name="Magnuson J."/>
            <person name="Maillard F."/>
            <person name="Murat C."/>
            <person name="Nolan M."/>
            <person name="Ohm R.A."/>
            <person name="Pangilinan J."/>
            <person name="Pereira M.F."/>
            <person name="Perotto S."/>
            <person name="Peter M."/>
            <person name="Pfister S."/>
            <person name="Riley R."/>
            <person name="Sitrit Y."/>
            <person name="Stielow J.B."/>
            <person name="Szollosi G."/>
            <person name="Zifcakova L."/>
            <person name="Stursova M."/>
            <person name="Spatafora J.W."/>
            <person name="Tedersoo L."/>
            <person name="Vaario L.M."/>
            <person name="Yamada A."/>
            <person name="Yan M."/>
            <person name="Wang P."/>
            <person name="Xu J."/>
            <person name="Bruns T."/>
            <person name="Baldrian P."/>
            <person name="Vilgalys R."/>
            <person name="Dunand C."/>
            <person name="Henrissat B."/>
            <person name="Grigoriev I.V."/>
            <person name="Hibbett D."/>
            <person name="Nagy L.G."/>
            <person name="Martin F.M."/>
        </authorList>
    </citation>
    <scope>NUCLEOTIDE SEQUENCE</scope>
    <source>
        <strain evidence="2">UH-Tt-Lm1</strain>
    </source>
</reference>
<sequence>MQTRRQAALNVVLPHPPLNEPATALLSPNDGPHTPRSRALPTKLFSPTTNRKSSDSWNSSIHEDDFATEWKPEHTLMLQRTLDALPSHLLTPFNGPVPPSNLLDKIARGVAEAKGPVEWPHSQRATRAKIVELARCRVGESTPIAGIAEESGEEEEPREVLRPSSRINQRKSLYRQSSMDFIPDVELGKKDTIKDNQTISRLSQRLQRNDRAILTSPFHPYARPSPSPKYARPSPSPKKSSRSQLSSLNPSTPSSSTLNSSLFSNYPATLYPDNPRVQKMKRAETFVAPATSKSLKRAPSFGSNSNRSSLSDTMNVDINVAKEVPPAPEHPENHPAKRSRKRSRPMSPTTTPAPAQTPARKSTTKPFVAKSKDMKGLGLGSPMVISPVAHSSPAHNTRSATKLRANVRRNPSILGGELPFPQQTPLAPPHTIMSPPSSRMSTGGDDIRSMNFSPTSPIHKSLRRVKVTTFGVRPVARKISFGTISEENCEPHGAAGLGLGTAFQLR</sequence>
<evidence type="ECO:0000313" key="3">
    <source>
        <dbReference type="Proteomes" id="UP000736335"/>
    </source>
</evidence>
<protein>
    <submittedName>
        <fullName evidence="2">Uncharacterized protein</fullName>
    </submittedName>
</protein>
<evidence type="ECO:0000313" key="2">
    <source>
        <dbReference type="EMBL" id="KAF9787443.1"/>
    </source>
</evidence>
<evidence type="ECO:0000256" key="1">
    <source>
        <dbReference type="SAM" id="MobiDB-lite"/>
    </source>
</evidence>
<gene>
    <name evidence="2" type="ORF">BJ322DRAFT_1107504</name>
</gene>
<feature type="compositionally biased region" description="Low complexity" evidence="1">
    <location>
        <begin position="345"/>
        <end position="361"/>
    </location>
</feature>
<dbReference type="OrthoDB" id="433738at2759"/>
<accession>A0A9P6HIH8</accession>
<feature type="region of interest" description="Disordered" evidence="1">
    <location>
        <begin position="1"/>
        <end position="59"/>
    </location>
</feature>
<name>A0A9P6HIH8_9AGAM</name>
<dbReference type="AlphaFoldDB" id="A0A9P6HIH8"/>
<feature type="region of interest" description="Disordered" evidence="1">
    <location>
        <begin position="415"/>
        <end position="444"/>
    </location>
</feature>
<feature type="compositionally biased region" description="Low complexity" evidence="1">
    <location>
        <begin position="242"/>
        <end position="260"/>
    </location>
</feature>
<dbReference type="Proteomes" id="UP000736335">
    <property type="component" value="Unassembled WGS sequence"/>
</dbReference>
<organism evidence="2 3">
    <name type="scientific">Thelephora terrestris</name>
    <dbReference type="NCBI Taxonomy" id="56493"/>
    <lineage>
        <taxon>Eukaryota</taxon>
        <taxon>Fungi</taxon>
        <taxon>Dikarya</taxon>
        <taxon>Basidiomycota</taxon>
        <taxon>Agaricomycotina</taxon>
        <taxon>Agaricomycetes</taxon>
        <taxon>Thelephorales</taxon>
        <taxon>Thelephoraceae</taxon>
        <taxon>Thelephora</taxon>
    </lineage>
</organism>
<dbReference type="EMBL" id="WIUZ02000005">
    <property type="protein sequence ID" value="KAF9787443.1"/>
    <property type="molecule type" value="Genomic_DNA"/>
</dbReference>
<keyword evidence="3" id="KW-1185">Reference proteome</keyword>
<comment type="caution">
    <text evidence="2">The sequence shown here is derived from an EMBL/GenBank/DDBJ whole genome shotgun (WGS) entry which is preliminary data.</text>
</comment>
<feature type="region of interest" description="Disordered" evidence="1">
    <location>
        <begin position="149"/>
        <end position="169"/>
    </location>
</feature>
<feature type="compositionally biased region" description="Low complexity" evidence="1">
    <location>
        <begin position="300"/>
        <end position="311"/>
    </location>
</feature>